<feature type="region of interest" description="Disordered" evidence="2">
    <location>
        <begin position="508"/>
        <end position="532"/>
    </location>
</feature>
<reference evidence="4 5" key="1">
    <citation type="submission" date="2022-05" db="EMBL/GenBank/DDBJ databases">
        <authorList>
            <consortium name="Genoscope - CEA"/>
            <person name="William W."/>
        </authorList>
    </citation>
    <scope>NUCLEOTIDE SEQUENCE [LARGE SCALE GENOMIC DNA]</scope>
</reference>
<dbReference type="InterPro" id="IPR011029">
    <property type="entry name" value="DEATH-like_dom_sf"/>
</dbReference>
<feature type="coiled-coil region" evidence="1">
    <location>
        <begin position="299"/>
        <end position="351"/>
    </location>
</feature>
<protein>
    <recommendedName>
        <fullName evidence="3">Death domain-containing protein</fullName>
    </recommendedName>
</protein>
<feature type="compositionally biased region" description="Low complexity" evidence="2">
    <location>
        <begin position="521"/>
        <end position="531"/>
    </location>
</feature>
<accession>A0ABN8RGS8</accession>
<dbReference type="EMBL" id="CALNXI010001856">
    <property type="protein sequence ID" value="CAH3178441.1"/>
    <property type="molecule type" value="Genomic_DNA"/>
</dbReference>
<sequence length="565" mass="62914">MTSSQETGFGAAVFENFGPVDFVDVDAFIDSQFDRALGSEEEIFHSNPHLKTEDEDSKIAVEREDGSGSDIAMAATLKSFDFTYGSYTQIELDAGAILLSPQEEAKYSGLICSRCREIMDKDDFEGCFASSKTTTTHEATSNGCAGGIALKETLPDPRNVVVTELQLSDISDDVGTCWREVGPKLLIKASKIHNLDDEYKSNRDKANALLNLWKQQEGSNATVGRLADVLEKIGRRSIAEKLLGLLPTCEKVSDGEEIGLTVKCSLETESDGKLMLCEDTCGTKFLVKAINNCDRPWNSEEVQKNKEFLEKVAAAAKEMGKTVEQRRQESLKRISSEVQELRQQLKRVKLDSSDAESCAGSGYFKQITQPLKNDQNDVKMSSQDVTHLLHSCEEQHTFCQSIYNALIQLIGEVAPLGEDNFMCIMQLYDFTKELKEQEKTFLPKIEVLRNLKEQLNSLQVAHLEELEKWSRAQKEQVQGVEKLLLSLLHQGKSQKILKRRSVPVIGAKPPLVRRRTKTDSSKSASKSQSLSELPGADKKFVISGPVCVQQLHCLDSDKKLNNKKS</sequence>
<comment type="caution">
    <text evidence="4">The sequence shown here is derived from an EMBL/GenBank/DDBJ whole genome shotgun (WGS) entry which is preliminary data.</text>
</comment>
<dbReference type="PROSITE" id="PS50017">
    <property type="entry name" value="DEATH_DOMAIN"/>
    <property type="match status" value="1"/>
</dbReference>
<dbReference type="Proteomes" id="UP001159427">
    <property type="component" value="Unassembled WGS sequence"/>
</dbReference>
<name>A0ABN8RGS8_9CNID</name>
<evidence type="ECO:0000313" key="4">
    <source>
        <dbReference type="EMBL" id="CAH3178441.1"/>
    </source>
</evidence>
<keyword evidence="5" id="KW-1185">Reference proteome</keyword>
<evidence type="ECO:0000313" key="5">
    <source>
        <dbReference type="Proteomes" id="UP001159427"/>
    </source>
</evidence>
<keyword evidence="1" id="KW-0175">Coiled coil</keyword>
<organism evidence="4 5">
    <name type="scientific">Porites evermanni</name>
    <dbReference type="NCBI Taxonomy" id="104178"/>
    <lineage>
        <taxon>Eukaryota</taxon>
        <taxon>Metazoa</taxon>
        <taxon>Cnidaria</taxon>
        <taxon>Anthozoa</taxon>
        <taxon>Hexacorallia</taxon>
        <taxon>Scleractinia</taxon>
        <taxon>Fungiina</taxon>
        <taxon>Poritidae</taxon>
        <taxon>Porites</taxon>
    </lineage>
</organism>
<dbReference type="SMART" id="SM00005">
    <property type="entry name" value="DEATH"/>
    <property type="match status" value="1"/>
</dbReference>
<dbReference type="SUPFAM" id="SSF47986">
    <property type="entry name" value="DEATH domain"/>
    <property type="match status" value="1"/>
</dbReference>
<dbReference type="CDD" id="cd01670">
    <property type="entry name" value="Death"/>
    <property type="match status" value="1"/>
</dbReference>
<dbReference type="InterPro" id="IPR016729">
    <property type="entry name" value="FADD"/>
</dbReference>
<gene>
    <name evidence="4" type="ORF">PEVE_00011766</name>
</gene>
<evidence type="ECO:0000259" key="3">
    <source>
        <dbReference type="PROSITE" id="PS50017"/>
    </source>
</evidence>
<dbReference type="Pfam" id="PF00531">
    <property type="entry name" value="Death"/>
    <property type="match status" value="1"/>
</dbReference>
<dbReference type="InterPro" id="IPR000488">
    <property type="entry name" value="Death_dom"/>
</dbReference>
<feature type="domain" description="Death" evidence="3">
    <location>
        <begin position="163"/>
        <end position="246"/>
    </location>
</feature>
<evidence type="ECO:0000256" key="1">
    <source>
        <dbReference type="SAM" id="Coils"/>
    </source>
</evidence>
<dbReference type="Gene3D" id="1.10.533.10">
    <property type="entry name" value="Death Domain, Fas"/>
    <property type="match status" value="1"/>
</dbReference>
<evidence type="ECO:0000256" key="2">
    <source>
        <dbReference type="SAM" id="MobiDB-lite"/>
    </source>
</evidence>
<dbReference type="PANTHER" id="PTHR15077">
    <property type="entry name" value="FAS-ASSOCIATING DEATH DOMAIN-CONTAINING PROTEIN FADD"/>
    <property type="match status" value="1"/>
</dbReference>
<proteinExistence type="predicted"/>
<dbReference type="PANTHER" id="PTHR15077:SF12">
    <property type="entry name" value="DEATH DOMAIN-CONTAINING PROTEIN"/>
    <property type="match status" value="1"/>
</dbReference>